<dbReference type="GO" id="GO:0032259">
    <property type="term" value="P:methylation"/>
    <property type="evidence" value="ECO:0007669"/>
    <property type="project" value="UniProtKB-KW"/>
</dbReference>
<dbReference type="Proteomes" id="UP000005952">
    <property type="component" value="Chromosome"/>
</dbReference>
<organism evidence="10 11">
    <name type="scientific">Hyphomicrobium denitrificans 1NES1</name>
    <dbReference type="NCBI Taxonomy" id="670307"/>
    <lineage>
        <taxon>Bacteria</taxon>
        <taxon>Pseudomonadati</taxon>
        <taxon>Pseudomonadota</taxon>
        <taxon>Alphaproteobacteria</taxon>
        <taxon>Hyphomicrobiales</taxon>
        <taxon>Hyphomicrobiaceae</taxon>
        <taxon>Hyphomicrobium</taxon>
    </lineage>
</organism>
<dbReference type="InterPro" id="IPR029063">
    <property type="entry name" value="SAM-dependent_MTases_sf"/>
</dbReference>
<evidence type="ECO:0000256" key="5">
    <source>
        <dbReference type="ARBA" id="ARBA00034545"/>
    </source>
</evidence>
<comment type="catalytic activity">
    <reaction evidence="7">
        <text>arsenic triglutathione + 2 [thioredoxin]-dithiol + 2 S-adenosyl-L-methionine + H2O = dimethylarsinous acid + 2 [thioredoxin]-disulfide + 3 glutathione + 2 S-adenosyl-L-homocysteine + 2 H(+)</text>
        <dbReference type="Rhea" id="RHEA:69464"/>
        <dbReference type="Rhea" id="RHEA-COMP:10698"/>
        <dbReference type="Rhea" id="RHEA-COMP:10700"/>
        <dbReference type="ChEBI" id="CHEBI:15377"/>
        <dbReference type="ChEBI" id="CHEBI:15378"/>
        <dbReference type="ChEBI" id="CHEBI:23808"/>
        <dbReference type="ChEBI" id="CHEBI:29950"/>
        <dbReference type="ChEBI" id="CHEBI:50058"/>
        <dbReference type="ChEBI" id="CHEBI:57856"/>
        <dbReference type="ChEBI" id="CHEBI:57925"/>
        <dbReference type="ChEBI" id="CHEBI:59789"/>
        <dbReference type="ChEBI" id="CHEBI:183640"/>
        <dbReference type="EC" id="2.1.1.137"/>
    </reaction>
</comment>
<comment type="catalytic activity">
    <reaction evidence="6">
        <text>arsenic triglutathione + [thioredoxin]-dithiol + S-adenosyl-L-methionine + 2 H2O = methylarsonous acid + [thioredoxin]-disulfide + 3 glutathione + S-adenosyl-L-homocysteine + H(+)</text>
        <dbReference type="Rhea" id="RHEA:69460"/>
        <dbReference type="Rhea" id="RHEA-COMP:10698"/>
        <dbReference type="Rhea" id="RHEA-COMP:10700"/>
        <dbReference type="ChEBI" id="CHEBI:15377"/>
        <dbReference type="ChEBI" id="CHEBI:15378"/>
        <dbReference type="ChEBI" id="CHEBI:17826"/>
        <dbReference type="ChEBI" id="CHEBI:29950"/>
        <dbReference type="ChEBI" id="CHEBI:50058"/>
        <dbReference type="ChEBI" id="CHEBI:57856"/>
        <dbReference type="ChEBI" id="CHEBI:57925"/>
        <dbReference type="ChEBI" id="CHEBI:59789"/>
        <dbReference type="ChEBI" id="CHEBI:183640"/>
        <dbReference type="EC" id="2.1.1.137"/>
    </reaction>
</comment>
<evidence type="ECO:0000256" key="6">
    <source>
        <dbReference type="ARBA" id="ARBA00047941"/>
    </source>
</evidence>
<evidence type="ECO:0000256" key="3">
    <source>
        <dbReference type="ARBA" id="ARBA00034487"/>
    </source>
</evidence>
<evidence type="ECO:0000256" key="1">
    <source>
        <dbReference type="ARBA" id="ARBA00022679"/>
    </source>
</evidence>
<dbReference type="InterPro" id="IPR025714">
    <property type="entry name" value="Methyltranfer_dom"/>
</dbReference>
<dbReference type="OrthoDB" id="9765084at2"/>
<dbReference type="KEGG" id="hdt:HYPDE_27373"/>
<name>N0B109_9HYPH</name>
<comment type="similarity">
    <text evidence="3">Belongs to the methyltransferase superfamily. Arsenite methyltransferase family.</text>
</comment>
<proteinExistence type="inferred from homology"/>
<keyword evidence="1 10" id="KW-0808">Transferase</keyword>
<dbReference type="Gene3D" id="3.40.50.150">
    <property type="entry name" value="Vaccinia Virus protein VP39"/>
    <property type="match status" value="1"/>
</dbReference>
<dbReference type="GO" id="GO:0030791">
    <property type="term" value="F:arsenite methyltransferase activity"/>
    <property type="evidence" value="ECO:0007669"/>
    <property type="project" value="UniProtKB-EC"/>
</dbReference>
<evidence type="ECO:0000313" key="11">
    <source>
        <dbReference type="Proteomes" id="UP000005952"/>
    </source>
</evidence>
<keyword evidence="11" id="KW-1185">Reference proteome</keyword>
<evidence type="ECO:0000256" key="8">
    <source>
        <dbReference type="ARBA" id="ARBA00048428"/>
    </source>
</evidence>
<dbReference type="RefSeq" id="WP_015597191.1">
    <property type="nucleotide sequence ID" value="NC_021172.1"/>
</dbReference>
<dbReference type="EMBL" id="CP005587">
    <property type="protein sequence ID" value="AGK57154.1"/>
    <property type="molecule type" value="Genomic_DNA"/>
</dbReference>
<evidence type="ECO:0000256" key="2">
    <source>
        <dbReference type="ARBA" id="ARBA00022691"/>
    </source>
</evidence>
<dbReference type="PANTHER" id="PTHR43675">
    <property type="entry name" value="ARSENITE METHYLTRANSFERASE"/>
    <property type="match status" value="1"/>
</dbReference>
<dbReference type="CDD" id="cd02440">
    <property type="entry name" value="AdoMet_MTases"/>
    <property type="match status" value="1"/>
</dbReference>
<dbReference type="Pfam" id="PF13847">
    <property type="entry name" value="Methyltransf_31"/>
    <property type="match status" value="1"/>
</dbReference>
<dbReference type="STRING" id="670307.HYPDE_27373"/>
<evidence type="ECO:0000256" key="7">
    <source>
        <dbReference type="ARBA" id="ARBA00047943"/>
    </source>
</evidence>
<dbReference type="Gene3D" id="3.40.5.100">
    <property type="match status" value="1"/>
</dbReference>
<dbReference type="SUPFAM" id="SSF53335">
    <property type="entry name" value="S-adenosyl-L-methionine-dependent methyltransferases"/>
    <property type="match status" value="1"/>
</dbReference>
<evidence type="ECO:0000259" key="9">
    <source>
        <dbReference type="Pfam" id="PF13847"/>
    </source>
</evidence>
<keyword evidence="10" id="KW-0489">Methyltransferase</keyword>
<dbReference type="HOGENOM" id="CLU_052868_0_0_5"/>
<dbReference type="AlphaFoldDB" id="N0B109"/>
<gene>
    <name evidence="10" type="ORF">HYPDE_27373</name>
</gene>
<protein>
    <recommendedName>
        <fullName evidence="5">Arsenite methyltransferase</fullName>
        <ecNumber evidence="4">2.1.1.137</ecNumber>
    </recommendedName>
</protein>
<dbReference type="eggNOG" id="COG2226">
    <property type="taxonomic scope" value="Bacteria"/>
</dbReference>
<comment type="catalytic activity">
    <reaction evidence="8">
        <text>arsenic triglutathione + 3 [thioredoxin]-dithiol + 3 S-adenosyl-L-methionine = trimethylarsine + 3 [thioredoxin]-disulfide + 3 glutathione + 3 S-adenosyl-L-homocysteine + 3 H(+)</text>
        <dbReference type="Rhea" id="RHEA:69432"/>
        <dbReference type="Rhea" id="RHEA-COMP:10698"/>
        <dbReference type="Rhea" id="RHEA-COMP:10700"/>
        <dbReference type="ChEBI" id="CHEBI:15378"/>
        <dbReference type="ChEBI" id="CHEBI:27130"/>
        <dbReference type="ChEBI" id="CHEBI:29950"/>
        <dbReference type="ChEBI" id="CHEBI:50058"/>
        <dbReference type="ChEBI" id="CHEBI:57856"/>
        <dbReference type="ChEBI" id="CHEBI:57925"/>
        <dbReference type="ChEBI" id="CHEBI:59789"/>
        <dbReference type="ChEBI" id="CHEBI:183640"/>
        <dbReference type="EC" id="2.1.1.137"/>
    </reaction>
</comment>
<sequence length="349" mass="38280">MTQHQSSLESIQRYYGEILKSSDDLQTSACCIGTSPAPYIAEALAKVQDEVKARFYGCGSPIPPALNGAHVLDLGCGAGRDCYVLSQLVGPNGSVIGVDMTKEQLAVARKHRDHHARKFGFANIEFREGYIEDLRTARIADDSVDVVVSNCVLNLSPDKQSAFREILRVLRQGGELYVSDVFADRRVPPNLAADPVLRGECLGGALYWEDFRRLMAAAGCRDVRVIERRRVAINNSDIEARTALIEFYSVTVRAFKLDLEDRCEDYGQAAIYKGTIPEAPNAFELDDHHRFVAHKAVPVCGNTADMLSLSRYAPHFETIGDKSVHFGLFECGPPAAQVAGNAATPIKCC</sequence>
<keyword evidence="2" id="KW-0949">S-adenosyl-L-methionine</keyword>
<evidence type="ECO:0000313" key="10">
    <source>
        <dbReference type="EMBL" id="AGK57154.1"/>
    </source>
</evidence>
<evidence type="ECO:0000256" key="4">
    <source>
        <dbReference type="ARBA" id="ARBA00034521"/>
    </source>
</evidence>
<reference evidence="10 11" key="1">
    <citation type="journal article" date="2013" name="Genome Announc.">
        <title>Genome sequences for three denitrifying bacterial strains isolated from a uranium- and nitrate-contaminated subsurface environment.</title>
        <authorList>
            <person name="Venkatramanan R."/>
            <person name="Prakash O."/>
            <person name="Woyke T."/>
            <person name="Chain P."/>
            <person name="Goodwin L.A."/>
            <person name="Watson D."/>
            <person name="Brooks S."/>
            <person name="Kostka J.E."/>
            <person name="Green S.J."/>
        </authorList>
    </citation>
    <scope>NUCLEOTIDE SEQUENCE [LARGE SCALE GENOMIC DNA]</scope>
    <source>
        <strain evidence="10 11">1NES1</strain>
    </source>
</reference>
<accession>N0B109</accession>
<feature type="domain" description="Methyltransferase" evidence="9">
    <location>
        <begin position="68"/>
        <end position="219"/>
    </location>
</feature>
<dbReference type="PANTHER" id="PTHR43675:SF8">
    <property type="entry name" value="ARSENITE METHYLTRANSFERASE"/>
    <property type="match status" value="1"/>
</dbReference>
<dbReference type="InterPro" id="IPR026669">
    <property type="entry name" value="Arsenite_MeTrfase-like"/>
</dbReference>
<dbReference type="EC" id="2.1.1.137" evidence="4"/>